<gene>
    <name evidence="1" type="ORF">C4541_09150</name>
</gene>
<accession>A0A3A4R0H7</accession>
<sequence length="298" mass="33559">MTATRSNFVDLLDPSFRHIIFDEYSRRPEYYSQVFNVEHSDRQSEKISQVSSFGLFSEKAEGASITYDDPVQGYDVEVIHAAYALGFRVTEEMYHDDQFRIMRRMPQMLAVSAKETVETTAWSLINNGFSVGSVFGDGKPLFAADHPLILGGTASNTLATAADLSATSLKQAIQDFEETVDYRGLPLRLRPDILMVPPALEWTAKELLKSDQAPHSQNNEINAIKDRGISLIVNPYLTDPDGWYLIDSTHHQLYFFWRKPLTFDSDTDFNTGDGLFKASMRFSRTAADWRGIFGSPGA</sequence>
<evidence type="ECO:0000313" key="2">
    <source>
        <dbReference type="Proteomes" id="UP000266426"/>
    </source>
</evidence>
<evidence type="ECO:0008006" key="3">
    <source>
        <dbReference type="Google" id="ProtNLM"/>
    </source>
</evidence>
<comment type="caution">
    <text evidence="1">The sequence shown here is derived from an EMBL/GenBank/DDBJ whole genome shotgun (WGS) entry which is preliminary data.</text>
</comment>
<proteinExistence type="predicted"/>
<name>A0A3A4R0H7_9BACT</name>
<dbReference type="AlphaFoldDB" id="A0A3A4R0H7"/>
<protein>
    <recommendedName>
        <fullName evidence="3">Bacteriophage Mu GpT domain-containing protein</fullName>
    </recommendedName>
</protein>
<dbReference type="EMBL" id="QZJZ01000073">
    <property type="protein sequence ID" value="RJP57896.1"/>
    <property type="molecule type" value="Genomic_DNA"/>
</dbReference>
<organism evidence="1 2">
    <name type="scientific">Candidatus Auribacter fodinae</name>
    <dbReference type="NCBI Taxonomy" id="2093366"/>
    <lineage>
        <taxon>Bacteria</taxon>
        <taxon>Pseudomonadati</taxon>
        <taxon>Candidatus Auribacterota</taxon>
        <taxon>Candidatus Auribacteria</taxon>
        <taxon>Candidatus Auribacterales</taxon>
        <taxon>Candidatus Auribacteraceae</taxon>
        <taxon>Candidatus Auribacter</taxon>
    </lineage>
</organism>
<dbReference type="Proteomes" id="UP000266426">
    <property type="component" value="Unassembled WGS sequence"/>
</dbReference>
<dbReference type="Pfam" id="PF25209">
    <property type="entry name" value="Phage_capsid_4"/>
    <property type="match status" value="1"/>
</dbReference>
<reference evidence="1 2" key="1">
    <citation type="journal article" date="2017" name="ISME J.">
        <title>Energy and carbon metabolisms in a deep terrestrial subsurface fluid microbial community.</title>
        <authorList>
            <person name="Momper L."/>
            <person name="Jungbluth S.P."/>
            <person name="Lee M.D."/>
            <person name="Amend J.P."/>
        </authorList>
    </citation>
    <scope>NUCLEOTIDE SEQUENCE [LARGE SCALE GENOMIC DNA]</scope>
    <source>
        <strain evidence="1">SURF_26</strain>
    </source>
</reference>
<evidence type="ECO:0000313" key="1">
    <source>
        <dbReference type="EMBL" id="RJP57896.1"/>
    </source>
</evidence>